<feature type="compositionally biased region" description="Low complexity" evidence="1">
    <location>
        <begin position="126"/>
        <end position="138"/>
    </location>
</feature>
<feature type="region of interest" description="Disordered" evidence="1">
    <location>
        <begin position="101"/>
        <end position="157"/>
    </location>
</feature>
<accession>A0AAP0RND6</accession>
<proteinExistence type="predicted"/>
<organism evidence="2 3">
    <name type="scientific">Liquidambar formosana</name>
    <name type="common">Formosan gum</name>
    <dbReference type="NCBI Taxonomy" id="63359"/>
    <lineage>
        <taxon>Eukaryota</taxon>
        <taxon>Viridiplantae</taxon>
        <taxon>Streptophyta</taxon>
        <taxon>Embryophyta</taxon>
        <taxon>Tracheophyta</taxon>
        <taxon>Spermatophyta</taxon>
        <taxon>Magnoliopsida</taxon>
        <taxon>eudicotyledons</taxon>
        <taxon>Gunneridae</taxon>
        <taxon>Pentapetalae</taxon>
        <taxon>Saxifragales</taxon>
        <taxon>Altingiaceae</taxon>
        <taxon>Liquidambar</taxon>
    </lineage>
</organism>
<feature type="compositionally biased region" description="Gly residues" evidence="1">
    <location>
        <begin position="101"/>
        <end position="125"/>
    </location>
</feature>
<evidence type="ECO:0000256" key="1">
    <source>
        <dbReference type="SAM" id="MobiDB-lite"/>
    </source>
</evidence>
<name>A0AAP0RND6_LIQFO</name>
<evidence type="ECO:0000313" key="3">
    <source>
        <dbReference type="Proteomes" id="UP001415857"/>
    </source>
</evidence>
<dbReference type="Proteomes" id="UP001415857">
    <property type="component" value="Unassembled WGS sequence"/>
</dbReference>
<keyword evidence="3" id="KW-1185">Reference proteome</keyword>
<dbReference type="EMBL" id="JBBPBK010000008">
    <property type="protein sequence ID" value="KAK9279709.1"/>
    <property type="molecule type" value="Genomic_DNA"/>
</dbReference>
<comment type="caution">
    <text evidence="2">The sequence shown here is derived from an EMBL/GenBank/DDBJ whole genome shotgun (WGS) entry which is preliminary data.</text>
</comment>
<dbReference type="AlphaFoldDB" id="A0AAP0RND6"/>
<sequence>MLCNNPSKSWNEYILKTRDKPIITMLKMIRKMLMLQIQTKRQMMLRAEGMLCPKIHDKLEKLIEDSRTCIVIYAGEQMFNWKGGAVRRGAAGKERFMGRGATGRGIAMGRGSSGRGSAVGRGSTGRGSAVGRSSTGRGRPVERGKTNSLSAEMGAAI</sequence>
<gene>
    <name evidence="2" type="ORF">L1049_013389</name>
</gene>
<evidence type="ECO:0000313" key="2">
    <source>
        <dbReference type="EMBL" id="KAK9279709.1"/>
    </source>
</evidence>
<protein>
    <submittedName>
        <fullName evidence="2">Uncharacterized protein</fullName>
    </submittedName>
</protein>
<reference evidence="2 3" key="1">
    <citation type="journal article" date="2024" name="Plant J.">
        <title>Genome sequences and population genomics reveal climatic adaptation and genomic divergence between two closely related sweetgum species.</title>
        <authorList>
            <person name="Xu W.Q."/>
            <person name="Ren C.Q."/>
            <person name="Zhang X.Y."/>
            <person name="Comes H.P."/>
            <person name="Liu X.H."/>
            <person name="Li Y.G."/>
            <person name="Kettle C.J."/>
            <person name="Jalonen R."/>
            <person name="Gaisberger H."/>
            <person name="Ma Y.Z."/>
            <person name="Qiu Y.X."/>
        </authorList>
    </citation>
    <scope>NUCLEOTIDE SEQUENCE [LARGE SCALE GENOMIC DNA]</scope>
    <source>
        <strain evidence="2">Hangzhou</strain>
    </source>
</reference>